<evidence type="ECO:0000313" key="2">
    <source>
        <dbReference type="Proteomes" id="UP001500893"/>
    </source>
</evidence>
<keyword evidence="2" id="KW-1185">Reference proteome</keyword>
<evidence type="ECO:0000313" key="1">
    <source>
        <dbReference type="EMBL" id="GAA2775732.1"/>
    </source>
</evidence>
<gene>
    <name evidence="1" type="ORF">GCM10010521_62830</name>
</gene>
<reference evidence="1 2" key="1">
    <citation type="journal article" date="2019" name="Int. J. Syst. Evol. Microbiol.">
        <title>The Global Catalogue of Microorganisms (GCM) 10K type strain sequencing project: providing services to taxonomists for standard genome sequencing and annotation.</title>
        <authorList>
            <consortium name="The Broad Institute Genomics Platform"/>
            <consortium name="The Broad Institute Genome Sequencing Center for Infectious Disease"/>
            <person name="Wu L."/>
            <person name="Ma J."/>
        </authorList>
    </citation>
    <scope>NUCLEOTIDE SEQUENCE [LARGE SCALE GENOMIC DNA]</scope>
    <source>
        <strain evidence="1 2">JCM 11574</strain>
    </source>
</reference>
<accession>A0ABN3V2A7</accession>
<dbReference type="RefSeq" id="WP_345058379.1">
    <property type="nucleotide sequence ID" value="NZ_BAAAVM010000121.1"/>
</dbReference>
<organism evidence="1 2">
    <name type="scientific">Streptomyces rameus</name>
    <dbReference type="NCBI Taxonomy" id="68261"/>
    <lineage>
        <taxon>Bacteria</taxon>
        <taxon>Bacillati</taxon>
        <taxon>Actinomycetota</taxon>
        <taxon>Actinomycetes</taxon>
        <taxon>Kitasatosporales</taxon>
        <taxon>Streptomycetaceae</taxon>
        <taxon>Streptomyces</taxon>
    </lineage>
</organism>
<dbReference type="EMBL" id="BAAAVM010000121">
    <property type="protein sequence ID" value="GAA2775732.1"/>
    <property type="molecule type" value="Genomic_DNA"/>
</dbReference>
<sequence length="727" mass="79811">MSRNEPPADDAEAMLSIPPERLRRHPRLLYVRRASEAAAKALAYSRGGGVRTYDDIAYRYVCACPQVPFLGVETLAGRAADERRRQRVGLPADLARLAEQRDFLAHRHLALPDGRFRMGIERGLLYAMAEPGGEIVGRFPLAVRPRALDGLTEPQDVRPQPTMAVRRHLTESRWLPLDELIRCARFPTMREAASRLVRGVFPRRHHVFVSHRWLAVDQPDPDGTQARLVAWHLFASLCEAVHVAHRRGLRVPRQVAHAAMNMPVGVAGSDLAECLLGGVLREVLDDTSLASAARDLERVGMDAVELGSAEASEDAGLEHLSALLDALPSLRPLLERIHIWYDYTCVPQAPRSPEEQELFRKTLEALFLLQFAGRTLVLLDDVADYLGRAWCSLEAATSLTSTLGGRPDVLHTGGSARPSGPATDAESLRSLVHDRQLVIWRGLLDTELFRLQTREECVSRLGLSMAEPGDLPYLYDRMLSFAVPNGRTSRQSLVTGVVPLPDMAEDRILVPMPDYSGSQPVDGARPVRVIGTLQGWGGLNLRGYVEEGHADAGPPDTSPFWHFPAPRFTGPAPTCHVAVVAECEGEAVLISSWVRRHRAELEELLRVTAVSGSWTAVDPVPVGHLPHGRLRARAVRADVWVVVGKSGLVANDVGQALCRVVFEARLPAFTVSLDIATENVEQVVGDVAPGAPHSGLLSGWGAGYEHPSGLLYMHLYRHLLQWGASVQ</sequence>
<protein>
    <submittedName>
        <fullName evidence="1">Uncharacterized protein</fullName>
    </submittedName>
</protein>
<proteinExistence type="predicted"/>
<name>A0ABN3V2A7_9ACTN</name>
<dbReference type="Proteomes" id="UP001500893">
    <property type="component" value="Unassembled WGS sequence"/>
</dbReference>
<comment type="caution">
    <text evidence="1">The sequence shown here is derived from an EMBL/GenBank/DDBJ whole genome shotgun (WGS) entry which is preliminary data.</text>
</comment>